<proteinExistence type="predicted"/>
<name>A0A7R8H808_LEPSM</name>
<dbReference type="SUPFAM" id="SSF51101">
    <property type="entry name" value="Mannose-binding lectins"/>
    <property type="match status" value="1"/>
</dbReference>
<dbReference type="Gene3D" id="2.100.10.30">
    <property type="entry name" value="Jacalin-like lectin domain"/>
    <property type="match status" value="1"/>
</dbReference>
<dbReference type="OrthoDB" id="3156891at2759"/>
<accession>A0A7R8H808</accession>
<gene>
    <name evidence="1" type="ORF">LSAA_9174</name>
</gene>
<dbReference type="Proteomes" id="UP000675881">
    <property type="component" value="Chromosome 4"/>
</dbReference>
<organism evidence="1 2">
    <name type="scientific">Lepeophtheirus salmonis</name>
    <name type="common">Salmon louse</name>
    <name type="synonym">Caligus salmonis</name>
    <dbReference type="NCBI Taxonomy" id="72036"/>
    <lineage>
        <taxon>Eukaryota</taxon>
        <taxon>Metazoa</taxon>
        <taxon>Ecdysozoa</taxon>
        <taxon>Arthropoda</taxon>
        <taxon>Crustacea</taxon>
        <taxon>Multicrustacea</taxon>
        <taxon>Hexanauplia</taxon>
        <taxon>Copepoda</taxon>
        <taxon>Siphonostomatoida</taxon>
        <taxon>Caligidae</taxon>
        <taxon>Lepeophtheirus</taxon>
    </lineage>
</organism>
<reference evidence="1" key="1">
    <citation type="submission" date="2021-02" db="EMBL/GenBank/DDBJ databases">
        <authorList>
            <person name="Bekaert M."/>
        </authorList>
    </citation>
    <scope>NUCLEOTIDE SEQUENCE</scope>
    <source>
        <strain evidence="1">IoA-00</strain>
    </source>
</reference>
<evidence type="ECO:0000313" key="2">
    <source>
        <dbReference type="Proteomes" id="UP000675881"/>
    </source>
</evidence>
<sequence>MQHLLIYILLIIKSWSAHLTHAYTTGDIVAAELINQYDFFKSGPYGSTTEGEWFTDFWQSSDGLQFIPKNWPDGINIRYGARIDGIQLFYGNYIGKMHGGEGGRSIRIKLYKGDRIVKVKGKHFGPYGDEKSGRSFEATPGRTDCALAWIYGRARFRLDGVTFVWKCPKKGGDLQSLNTEFLGYDGSRQSLNSGGRSYYNLLLIYVLIYTCFL</sequence>
<protein>
    <submittedName>
        <fullName evidence="1">(salmon louse) hypothetical protein</fullName>
    </submittedName>
</protein>
<dbReference type="InterPro" id="IPR036404">
    <property type="entry name" value="Jacalin-like_lectin_dom_sf"/>
</dbReference>
<dbReference type="EMBL" id="HG994583">
    <property type="protein sequence ID" value="CAF2913946.1"/>
    <property type="molecule type" value="Genomic_DNA"/>
</dbReference>
<dbReference type="AlphaFoldDB" id="A0A7R8H808"/>
<keyword evidence="2" id="KW-1185">Reference proteome</keyword>
<evidence type="ECO:0000313" key="1">
    <source>
        <dbReference type="EMBL" id="CAF2913946.1"/>
    </source>
</evidence>